<reference evidence="1" key="1">
    <citation type="submission" date="2021-06" db="EMBL/GenBank/DDBJ databases">
        <authorList>
            <person name="Kallberg Y."/>
            <person name="Tangrot J."/>
            <person name="Rosling A."/>
        </authorList>
    </citation>
    <scope>NUCLEOTIDE SEQUENCE</scope>
    <source>
        <strain evidence="1">28 12/20/2015</strain>
    </source>
</reference>
<feature type="non-terminal residue" evidence="1">
    <location>
        <position position="1"/>
    </location>
</feature>
<accession>A0ACA9P0W5</accession>
<dbReference type="EMBL" id="CAJVPW010018902">
    <property type="protein sequence ID" value="CAG8684036.1"/>
    <property type="molecule type" value="Genomic_DNA"/>
</dbReference>
<evidence type="ECO:0000313" key="2">
    <source>
        <dbReference type="Proteomes" id="UP000789366"/>
    </source>
</evidence>
<keyword evidence="2" id="KW-1185">Reference proteome</keyword>
<comment type="caution">
    <text evidence="1">The sequence shown here is derived from an EMBL/GenBank/DDBJ whole genome shotgun (WGS) entry which is preliminary data.</text>
</comment>
<name>A0ACA9P0W5_9GLOM</name>
<organism evidence="1 2">
    <name type="scientific">Cetraspora pellucida</name>
    <dbReference type="NCBI Taxonomy" id="1433469"/>
    <lineage>
        <taxon>Eukaryota</taxon>
        <taxon>Fungi</taxon>
        <taxon>Fungi incertae sedis</taxon>
        <taxon>Mucoromycota</taxon>
        <taxon>Glomeromycotina</taxon>
        <taxon>Glomeromycetes</taxon>
        <taxon>Diversisporales</taxon>
        <taxon>Gigasporaceae</taxon>
        <taxon>Cetraspora</taxon>
    </lineage>
</organism>
<proteinExistence type="predicted"/>
<evidence type="ECO:0000313" key="1">
    <source>
        <dbReference type="EMBL" id="CAG8684036.1"/>
    </source>
</evidence>
<sequence length="39" mass="4451">FFYKSAKALIDNELEKDDEKSQPTTPSYNSEPEQTLQAS</sequence>
<gene>
    <name evidence="1" type="ORF">SPELUC_LOCUS10316</name>
</gene>
<protein>
    <submittedName>
        <fullName evidence="1">6522_t:CDS:1</fullName>
    </submittedName>
</protein>
<dbReference type="Proteomes" id="UP000789366">
    <property type="component" value="Unassembled WGS sequence"/>
</dbReference>